<organism evidence="4 5">
    <name type="scientific">Caenorhabditis nigoni</name>
    <dbReference type="NCBI Taxonomy" id="1611254"/>
    <lineage>
        <taxon>Eukaryota</taxon>
        <taxon>Metazoa</taxon>
        <taxon>Ecdysozoa</taxon>
        <taxon>Nematoda</taxon>
        <taxon>Chromadorea</taxon>
        <taxon>Rhabditida</taxon>
        <taxon>Rhabditina</taxon>
        <taxon>Rhabditomorpha</taxon>
        <taxon>Rhabditoidea</taxon>
        <taxon>Rhabditidae</taxon>
        <taxon>Peloderinae</taxon>
        <taxon>Caenorhabditis</taxon>
    </lineage>
</organism>
<dbReference type="Proteomes" id="UP000230233">
    <property type="component" value="Chromosome III"/>
</dbReference>
<dbReference type="GO" id="GO:0030246">
    <property type="term" value="F:carbohydrate binding"/>
    <property type="evidence" value="ECO:0007669"/>
    <property type="project" value="UniProtKB-UniRule"/>
</dbReference>
<dbReference type="SUPFAM" id="SSF49899">
    <property type="entry name" value="Concanavalin A-like lectins/glucanases"/>
    <property type="match status" value="1"/>
</dbReference>
<evidence type="ECO:0000313" key="5">
    <source>
        <dbReference type="Proteomes" id="UP000230233"/>
    </source>
</evidence>
<evidence type="ECO:0000259" key="3">
    <source>
        <dbReference type="PROSITE" id="PS51304"/>
    </source>
</evidence>
<keyword evidence="5" id="KW-1185">Reference proteome</keyword>
<proteinExistence type="predicted"/>
<name>A0A2G5UIE9_9PELO</name>
<keyword evidence="1 2" id="KW-0430">Lectin</keyword>
<dbReference type="SMART" id="SM00908">
    <property type="entry name" value="Gal-bind_lectin"/>
    <property type="match status" value="1"/>
</dbReference>
<dbReference type="AlphaFoldDB" id="A0A2G5UIE9"/>
<evidence type="ECO:0000313" key="4">
    <source>
        <dbReference type="EMBL" id="PIC39340.1"/>
    </source>
</evidence>
<sequence length="220" mass="26679">MNNNFFNQWKFENLKMYLKSELMKVFINAISFVIWKLRFFQVLTGFDSRTPRNWPNKIRKKQRSSEYGRLRKLEAQSEIRYQERLFDFGVYNSIQFRCFPSKKERFEIHLHSVTNRRTIPLLISFRPSEDDIVFNSMVRGVWDHEHRRIVPVDLFSVFTIEVYLFPIHFLVVINDVWFHQQHYSHDVKHVEMVTVLGAVVVRQVKTFTFEMLNILMLLPI</sequence>
<dbReference type="InterPro" id="IPR013320">
    <property type="entry name" value="ConA-like_dom_sf"/>
</dbReference>
<reference evidence="5" key="1">
    <citation type="submission" date="2017-10" db="EMBL/GenBank/DDBJ databases">
        <title>Rapid genome shrinkage in a self-fertile nematode reveals novel sperm competition proteins.</title>
        <authorList>
            <person name="Yin D."/>
            <person name="Schwarz E.M."/>
            <person name="Thomas C.G."/>
            <person name="Felde R.L."/>
            <person name="Korf I.F."/>
            <person name="Cutter A.D."/>
            <person name="Schartner C.M."/>
            <person name="Ralston E.J."/>
            <person name="Meyer B.J."/>
            <person name="Haag E.S."/>
        </authorList>
    </citation>
    <scope>NUCLEOTIDE SEQUENCE [LARGE SCALE GENOMIC DNA]</scope>
    <source>
        <strain evidence="5">JU1422</strain>
    </source>
</reference>
<evidence type="ECO:0000256" key="2">
    <source>
        <dbReference type="RuleBase" id="RU102079"/>
    </source>
</evidence>
<comment type="caution">
    <text evidence="4">The sequence shown here is derived from an EMBL/GenBank/DDBJ whole genome shotgun (WGS) entry which is preliminary data.</text>
</comment>
<dbReference type="Gene3D" id="2.60.120.200">
    <property type="match status" value="1"/>
</dbReference>
<dbReference type="InterPro" id="IPR001079">
    <property type="entry name" value="Galectin_CRD"/>
</dbReference>
<dbReference type="Pfam" id="PF00337">
    <property type="entry name" value="Gal-bind_lectin"/>
    <property type="match status" value="1"/>
</dbReference>
<dbReference type="SMART" id="SM00276">
    <property type="entry name" value="GLECT"/>
    <property type="match status" value="1"/>
</dbReference>
<dbReference type="EMBL" id="PDUG01000003">
    <property type="protein sequence ID" value="PIC39340.1"/>
    <property type="molecule type" value="Genomic_DNA"/>
</dbReference>
<dbReference type="PROSITE" id="PS51304">
    <property type="entry name" value="GALECTIN"/>
    <property type="match status" value="1"/>
</dbReference>
<accession>A0A2G5UIE9</accession>
<gene>
    <name evidence="4" type="primary">Cnig_chr_III.g11057</name>
    <name evidence="4" type="ORF">B9Z55_011057</name>
</gene>
<protein>
    <recommendedName>
        <fullName evidence="2">Galectin</fullName>
    </recommendedName>
</protein>
<evidence type="ECO:0000256" key="1">
    <source>
        <dbReference type="ARBA" id="ARBA00022734"/>
    </source>
</evidence>
<feature type="domain" description="Galectin" evidence="3">
    <location>
        <begin position="80"/>
        <end position="210"/>
    </location>
</feature>